<reference evidence="1 2" key="2">
    <citation type="submission" date="2020-06" db="EMBL/GenBank/DDBJ databases">
        <title>Ramlibacter rhizophilus sp. nov., isolated from rhizosphere soil of national flower Mugunghwa from South Korea.</title>
        <authorList>
            <person name="Zheng-Fei Y."/>
            <person name="Huan T."/>
        </authorList>
    </citation>
    <scope>NUCLEOTIDE SEQUENCE [LARGE SCALE GENOMIC DNA]</scope>
    <source>
        <strain evidence="1 2">B156</strain>
    </source>
</reference>
<organism evidence="1 2">
    <name type="scientific">Ramlibacter montanisoli</name>
    <dbReference type="NCBI Taxonomy" id="2732512"/>
    <lineage>
        <taxon>Bacteria</taxon>
        <taxon>Pseudomonadati</taxon>
        <taxon>Pseudomonadota</taxon>
        <taxon>Betaproteobacteria</taxon>
        <taxon>Burkholderiales</taxon>
        <taxon>Comamonadaceae</taxon>
        <taxon>Ramlibacter</taxon>
    </lineage>
</organism>
<reference evidence="1 2" key="1">
    <citation type="submission" date="2020-05" db="EMBL/GenBank/DDBJ databases">
        <authorList>
            <person name="Khan S.A."/>
            <person name="Jeon C.O."/>
            <person name="Chun B.H."/>
        </authorList>
    </citation>
    <scope>NUCLEOTIDE SEQUENCE [LARGE SCALE GENOMIC DNA]</scope>
    <source>
        <strain evidence="1 2">B156</strain>
    </source>
</reference>
<dbReference type="Proteomes" id="UP000552954">
    <property type="component" value="Unassembled WGS sequence"/>
</dbReference>
<evidence type="ECO:0000313" key="1">
    <source>
        <dbReference type="EMBL" id="NNU43178.1"/>
    </source>
</evidence>
<keyword evidence="2" id="KW-1185">Reference proteome</keyword>
<comment type="caution">
    <text evidence="1">The sequence shown here is derived from an EMBL/GenBank/DDBJ whole genome shotgun (WGS) entry which is preliminary data.</text>
</comment>
<dbReference type="AlphaFoldDB" id="A0A849K403"/>
<sequence length="260" mass="28670">MQRVGAEGWPHGREQSFKMVQGGLLRDRLLLGVQRSTIQPSHLWTLAGELGMPPAGQELLAQHWERANAVFLATEESDAARMYKVYLEFWDEARRAVRSGARCAQLLHLGVKWSSARPGHHEEARYMVHPLLGLRDIQRRMADGYPAQSPGAGLELARAIVRRAAMRSPQAAFLYLEASEAGNPRRSFDINLYKSGLRVGEVAAELRSLAQHFGIAAGDIEEQLQQLGELALGHISGGCDRRGAEFLSVYAEIAPLPDAA</sequence>
<proteinExistence type="predicted"/>
<name>A0A849K403_9BURK</name>
<dbReference type="RefSeq" id="WP_171558109.1">
    <property type="nucleotide sequence ID" value="NZ_JABFCS010000001.1"/>
</dbReference>
<protein>
    <submittedName>
        <fullName evidence="1">Uncharacterized protein</fullName>
    </submittedName>
</protein>
<evidence type="ECO:0000313" key="2">
    <source>
        <dbReference type="Proteomes" id="UP000552954"/>
    </source>
</evidence>
<gene>
    <name evidence="1" type="ORF">HK415_08400</name>
</gene>
<accession>A0A849K403</accession>
<dbReference type="EMBL" id="JABFCS010000001">
    <property type="protein sequence ID" value="NNU43178.1"/>
    <property type="molecule type" value="Genomic_DNA"/>
</dbReference>